<evidence type="ECO:0000256" key="2">
    <source>
        <dbReference type="ARBA" id="ARBA00008816"/>
    </source>
</evidence>
<proteinExistence type="inferred from homology"/>
<feature type="transmembrane region" description="Helical" evidence="6">
    <location>
        <begin position="149"/>
        <end position="167"/>
    </location>
</feature>
<reference evidence="8 9" key="1">
    <citation type="journal article" date="2016" name="Mol. Biol. Evol.">
        <title>Comparative Genomics of Early-Diverging Mushroom-Forming Fungi Provides Insights into the Origins of Lignocellulose Decay Capabilities.</title>
        <authorList>
            <person name="Nagy L.G."/>
            <person name="Riley R."/>
            <person name="Tritt A."/>
            <person name="Adam C."/>
            <person name="Daum C."/>
            <person name="Floudas D."/>
            <person name="Sun H."/>
            <person name="Yadav J.S."/>
            <person name="Pangilinan J."/>
            <person name="Larsson K.H."/>
            <person name="Matsuura K."/>
            <person name="Barry K."/>
            <person name="Labutti K."/>
            <person name="Kuo R."/>
            <person name="Ohm R.A."/>
            <person name="Bhattacharya S.S."/>
            <person name="Shirouzu T."/>
            <person name="Yoshinaga Y."/>
            <person name="Martin F.M."/>
            <person name="Grigoriev I.V."/>
            <person name="Hibbett D.S."/>
        </authorList>
    </citation>
    <scope>NUCLEOTIDE SEQUENCE [LARGE SCALE GENOMIC DNA]</scope>
    <source>
        <strain evidence="8 9">HHB12029</strain>
    </source>
</reference>
<comment type="similarity">
    <text evidence="2">Belongs to the PA-phosphatase related phosphoesterase family.</text>
</comment>
<dbReference type="SUPFAM" id="SSF48317">
    <property type="entry name" value="Acid phosphatase/Vanadium-dependent haloperoxidase"/>
    <property type="match status" value="1"/>
</dbReference>
<dbReference type="Gene3D" id="1.20.144.10">
    <property type="entry name" value="Phosphatidic acid phosphatase type 2/haloperoxidase"/>
    <property type="match status" value="1"/>
</dbReference>
<gene>
    <name evidence="8" type="ORF">EXIGLDRAFT_608814</name>
</gene>
<dbReference type="OrthoDB" id="10030083at2759"/>
<keyword evidence="3 6" id="KW-0812">Transmembrane</keyword>
<protein>
    <submittedName>
        <fullName evidence="8">PAP2-domain-containing protein</fullName>
    </submittedName>
</protein>
<evidence type="ECO:0000256" key="4">
    <source>
        <dbReference type="ARBA" id="ARBA00022989"/>
    </source>
</evidence>
<evidence type="ECO:0000313" key="8">
    <source>
        <dbReference type="EMBL" id="KZV96807.1"/>
    </source>
</evidence>
<dbReference type="GO" id="GO:0016020">
    <property type="term" value="C:membrane"/>
    <property type="evidence" value="ECO:0007669"/>
    <property type="project" value="UniProtKB-SubCell"/>
</dbReference>
<evidence type="ECO:0000256" key="6">
    <source>
        <dbReference type="SAM" id="Phobius"/>
    </source>
</evidence>
<evidence type="ECO:0000256" key="1">
    <source>
        <dbReference type="ARBA" id="ARBA00004141"/>
    </source>
</evidence>
<dbReference type="EMBL" id="KV425938">
    <property type="protein sequence ID" value="KZV96807.1"/>
    <property type="molecule type" value="Genomic_DNA"/>
</dbReference>
<organism evidence="8 9">
    <name type="scientific">Exidia glandulosa HHB12029</name>
    <dbReference type="NCBI Taxonomy" id="1314781"/>
    <lineage>
        <taxon>Eukaryota</taxon>
        <taxon>Fungi</taxon>
        <taxon>Dikarya</taxon>
        <taxon>Basidiomycota</taxon>
        <taxon>Agaricomycotina</taxon>
        <taxon>Agaricomycetes</taxon>
        <taxon>Auriculariales</taxon>
        <taxon>Exidiaceae</taxon>
        <taxon>Exidia</taxon>
    </lineage>
</organism>
<evidence type="ECO:0000259" key="7">
    <source>
        <dbReference type="SMART" id="SM00014"/>
    </source>
</evidence>
<dbReference type="Proteomes" id="UP000077266">
    <property type="component" value="Unassembled WGS sequence"/>
</dbReference>
<dbReference type="Pfam" id="PF01569">
    <property type="entry name" value="PAP2"/>
    <property type="match status" value="1"/>
</dbReference>
<name>A0A165KSJ0_EXIGL</name>
<feature type="transmembrane region" description="Helical" evidence="6">
    <location>
        <begin position="179"/>
        <end position="198"/>
    </location>
</feature>
<evidence type="ECO:0000313" key="9">
    <source>
        <dbReference type="Proteomes" id="UP000077266"/>
    </source>
</evidence>
<keyword evidence="5 6" id="KW-0472">Membrane</keyword>
<dbReference type="InParanoid" id="A0A165KSJ0"/>
<dbReference type="GO" id="GO:0008195">
    <property type="term" value="F:phosphatidate phosphatase activity"/>
    <property type="evidence" value="ECO:0007669"/>
    <property type="project" value="TreeGrafter"/>
</dbReference>
<evidence type="ECO:0000256" key="5">
    <source>
        <dbReference type="ARBA" id="ARBA00023136"/>
    </source>
</evidence>
<dbReference type="InterPro" id="IPR000326">
    <property type="entry name" value="PAP2/HPO"/>
</dbReference>
<dbReference type="PANTHER" id="PTHR10165">
    <property type="entry name" value="LIPID PHOSPHATE PHOSPHATASE"/>
    <property type="match status" value="1"/>
</dbReference>
<keyword evidence="9" id="KW-1185">Reference proteome</keyword>
<evidence type="ECO:0000256" key="3">
    <source>
        <dbReference type="ARBA" id="ARBA00022692"/>
    </source>
</evidence>
<keyword evidence="4 6" id="KW-1133">Transmembrane helix</keyword>
<dbReference type="InterPro" id="IPR036938">
    <property type="entry name" value="PAP2/HPO_sf"/>
</dbReference>
<dbReference type="GO" id="GO:0006644">
    <property type="term" value="P:phospholipid metabolic process"/>
    <property type="evidence" value="ECO:0007669"/>
    <property type="project" value="InterPro"/>
</dbReference>
<feature type="domain" description="Phosphatidic acid phosphatase type 2/haloperoxidase" evidence="7">
    <location>
        <begin position="85"/>
        <end position="225"/>
    </location>
</feature>
<dbReference type="PANTHER" id="PTHR10165:SF35">
    <property type="entry name" value="RE23632P"/>
    <property type="match status" value="1"/>
</dbReference>
<feature type="transmembrane region" description="Helical" evidence="6">
    <location>
        <begin position="56"/>
        <end position="76"/>
    </location>
</feature>
<dbReference type="GO" id="GO:0046839">
    <property type="term" value="P:phospholipid dephosphorylation"/>
    <property type="evidence" value="ECO:0007669"/>
    <property type="project" value="TreeGrafter"/>
</dbReference>
<feature type="transmembrane region" description="Helical" evidence="6">
    <location>
        <begin position="210"/>
        <end position="228"/>
    </location>
</feature>
<comment type="subcellular location">
    <subcellularLocation>
        <location evidence="1">Membrane</location>
        <topology evidence="1">Multi-pass membrane protein</topology>
    </subcellularLocation>
</comment>
<sequence>MSKVIETPTRCCRVVTALLFFAARAVDSLSPFERPIPLNDASISSTYTTEPRVGGWLLLLLSLWIPLGVAILNGLVHRSSMELHHGCLALLSGRFLMDLVVDSMKNRVGRLRPDFLDRCKWDAVANRCTGKANVILDGRRSFPSGHSSSGFTGLGFVALLLATKLLAPPAGTGLLSSRLLRFSIVFSPVCLAAWIAITRLEDYRHHVEDVLAGSLIGALCILVTYHIYWPSPLIRLDAQSSSPRMVYGNAGALRNRDGFELTRMEFEDEDSGERV</sequence>
<dbReference type="STRING" id="1314781.A0A165KSJ0"/>
<accession>A0A165KSJ0</accession>
<dbReference type="InterPro" id="IPR043216">
    <property type="entry name" value="PAP-like"/>
</dbReference>
<dbReference type="SMART" id="SM00014">
    <property type="entry name" value="acidPPc"/>
    <property type="match status" value="1"/>
</dbReference>
<dbReference type="AlphaFoldDB" id="A0A165KSJ0"/>